<evidence type="ECO:0000259" key="7">
    <source>
        <dbReference type="Pfam" id="PF00149"/>
    </source>
</evidence>
<protein>
    <recommendedName>
        <fullName evidence="7">Calcineurin-like phosphoesterase domain-containing protein</fullName>
    </recommendedName>
</protein>
<keyword evidence="4 6" id="KW-0472">Membrane</keyword>
<dbReference type="InterPro" id="IPR029052">
    <property type="entry name" value="Metallo-depent_PP-like"/>
</dbReference>
<name>A0AAD6HQK7_9EURO</name>
<gene>
    <name evidence="8" type="ORF">N7493_003765</name>
</gene>
<comment type="caution">
    <text evidence="8">The sequence shown here is derived from an EMBL/GenBank/DDBJ whole genome shotgun (WGS) entry which is preliminary data.</text>
</comment>
<dbReference type="AlphaFoldDB" id="A0AAD6HQK7"/>
<evidence type="ECO:0000256" key="3">
    <source>
        <dbReference type="ARBA" id="ARBA00022989"/>
    </source>
</evidence>
<dbReference type="GO" id="GO:0016020">
    <property type="term" value="C:membrane"/>
    <property type="evidence" value="ECO:0007669"/>
    <property type="project" value="UniProtKB-SubCell"/>
</dbReference>
<feature type="transmembrane region" description="Helical" evidence="6">
    <location>
        <begin position="66"/>
        <end position="86"/>
    </location>
</feature>
<feature type="domain" description="Calcineurin-like phosphoesterase" evidence="7">
    <location>
        <begin position="116"/>
        <end position="307"/>
    </location>
</feature>
<evidence type="ECO:0000256" key="5">
    <source>
        <dbReference type="SAM" id="MobiDB-lite"/>
    </source>
</evidence>
<dbReference type="InterPro" id="IPR033308">
    <property type="entry name" value="PGAP5/Cdc1/Ted1"/>
</dbReference>
<accession>A0AAD6HQK7</accession>
<feature type="transmembrane region" description="Helical" evidence="6">
    <location>
        <begin position="510"/>
        <end position="529"/>
    </location>
</feature>
<dbReference type="Pfam" id="PF00149">
    <property type="entry name" value="Metallophos"/>
    <property type="match status" value="1"/>
</dbReference>
<evidence type="ECO:0000313" key="9">
    <source>
        <dbReference type="Proteomes" id="UP001215712"/>
    </source>
</evidence>
<feature type="compositionally biased region" description="Low complexity" evidence="5">
    <location>
        <begin position="12"/>
        <end position="23"/>
    </location>
</feature>
<comment type="subcellular location">
    <subcellularLocation>
        <location evidence="1">Membrane</location>
        <topology evidence="1">Multi-pass membrane protein</topology>
    </subcellularLocation>
</comment>
<evidence type="ECO:0000256" key="4">
    <source>
        <dbReference type="ARBA" id="ARBA00023136"/>
    </source>
</evidence>
<dbReference type="GO" id="GO:0005783">
    <property type="term" value="C:endoplasmic reticulum"/>
    <property type="evidence" value="ECO:0007669"/>
    <property type="project" value="TreeGrafter"/>
</dbReference>
<evidence type="ECO:0000256" key="6">
    <source>
        <dbReference type="SAM" id="Phobius"/>
    </source>
</evidence>
<keyword evidence="9" id="KW-1185">Reference proteome</keyword>
<dbReference type="PANTHER" id="PTHR13315:SF4">
    <property type="entry name" value="METALLOPHOSPHOESTERASE, ISOFORM E"/>
    <property type="match status" value="1"/>
</dbReference>
<proteinExistence type="predicted"/>
<evidence type="ECO:0000256" key="1">
    <source>
        <dbReference type="ARBA" id="ARBA00004141"/>
    </source>
</evidence>
<feature type="region of interest" description="Disordered" evidence="5">
    <location>
        <begin position="1"/>
        <end position="29"/>
    </location>
</feature>
<reference evidence="8" key="2">
    <citation type="submission" date="2023-01" db="EMBL/GenBank/DDBJ databases">
        <authorList>
            <person name="Petersen C."/>
        </authorList>
    </citation>
    <scope>NUCLEOTIDE SEQUENCE</scope>
    <source>
        <strain evidence="8">IBT 17514</strain>
    </source>
</reference>
<feature type="transmembrane region" description="Helical" evidence="6">
    <location>
        <begin position="639"/>
        <end position="659"/>
    </location>
</feature>
<keyword evidence="2 6" id="KW-0812">Transmembrane</keyword>
<keyword evidence="3 6" id="KW-1133">Transmembrane helix</keyword>
<dbReference type="PANTHER" id="PTHR13315">
    <property type="entry name" value="METALLO PHOSPHOESTERASE RELATED"/>
    <property type="match status" value="1"/>
</dbReference>
<evidence type="ECO:0000256" key="2">
    <source>
        <dbReference type="ARBA" id="ARBA00022692"/>
    </source>
</evidence>
<sequence>MSYAYPRSTGASSLPSYTSVPSSKTTSESWHDLPNVAKQWMVEGAAVFQTARSQDRHDIRRFASLIFRRTFTIPSALILLWLFTLWRGERTVFQESIDACAWENWEKWPQGATPHRVAFIADPQLVDPHTYPGRPWPLSTLTVDYTDQYLRRSFSSIQNALIPDSVLFLGDLFDGGREWATSTTTSPEERYQKYTDSFWKKEYGRFMKIFLDPWMDQNELPIDGRGRRLIASLPGNHDLGFGHGIQEPVRDRFQAYFGQSNRVDVIGNHTFVSLDTVSLSAMDQVDPQTGGTSSVVNEAYPDPIWKQTNDFLNKMTYHRGRAEMGELRMMQNRSEGIQFDYRIVEPADSAIYSNDQDEPVDLPTILLTHVPLFRKPATPCGPLRERYPPSSTTEELEEDEPNSLSISGGYQYQNVLTPKISTEVVTKSGPNVVQVYSGDDHDYCELIHREFNGSPREITVKSLSWAMGVRHPGFLMTSLWNPINPETGESLQQGSSPTIQNHLCILPDQLGIFIHYGCILGLSILVLLLRSSFHVFFASEPALSNQSPVLPLSERRGDSYKHQYQTSGTSSSTLAPNGLASRASITAFPRYPVTKASHDAYRNLDQDDLVTTTSKDKGGYRPARPRGFRQKSVLMGREFVHSVRVVALVVLTVYFFLIWRW</sequence>
<dbReference type="InterPro" id="IPR004843">
    <property type="entry name" value="Calcineurin-like_PHP"/>
</dbReference>
<reference evidence="8" key="1">
    <citation type="journal article" date="2023" name="IMA Fungus">
        <title>Comparative genomic study of the Penicillium genus elucidates a diverse pangenome and 15 lateral gene transfer events.</title>
        <authorList>
            <person name="Petersen C."/>
            <person name="Sorensen T."/>
            <person name="Nielsen M.R."/>
            <person name="Sondergaard T.E."/>
            <person name="Sorensen J.L."/>
            <person name="Fitzpatrick D.A."/>
            <person name="Frisvad J.C."/>
            <person name="Nielsen K.L."/>
        </authorList>
    </citation>
    <scope>NUCLEOTIDE SEQUENCE</scope>
    <source>
        <strain evidence="8">IBT 17514</strain>
    </source>
</reference>
<dbReference type="GO" id="GO:0016787">
    <property type="term" value="F:hydrolase activity"/>
    <property type="evidence" value="ECO:0007669"/>
    <property type="project" value="InterPro"/>
</dbReference>
<dbReference type="GO" id="GO:0006506">
    <property type="term" value="P:GPI anchor biosynthetic process"/>
    <property type="evidence" value="ECO:0007669"/>
    <property type="project" value="InterPro"/>
</dbReference>
<feature type="region of interest" description="Disordered" evidence="5">
    <location>
        <begin position="380"/>
        <end position="408"/>
    </location>
</feature>
<evidence type="ECO:0000313" key="8">
    <source>
        <dbReference type="EMBL" id="KAJ5732284.1"/>
    </source>
</evidence>
<dbReference type="Proteomes" id="UP001215712">
    <property type="component" value="Unassembled WGS sequence"/>
</dbReference>
<dbReference type="EMBL" id="JAQJAN010000004">
    <property type="protein sequence ID" value="KAJ5732284.1"/>
    <property type="molecule type" value="Genomic_DNA"/>
</dbReference>
<dbReference type="SUPFAM" id="SSF56300">
    <property type="entry name" value="Metallo-dependent phosphatases"/>
    <property type="match status" value="1"/>
</dbReference>
<organism evidence="8 9">
    <name type="scientific">Penicillium malachiteum</name>
    <dbReference type="NCBI Taxonomy" id="1324776"/>
    <lineage>
        <taxon>Eukaryota</taxon>
        <taxon>Fungi</taxon>
        <taxon>Dikarya</taxon>
        <taxon>Ascomycota</taxon>
        <taxon>Pezizomycotina</taxon>
        <taxon>Eurotiomycetes</taxon>
        <taxon>Eurotiomycetidae</taxon>
        <taxon>Eurotiales</taxon>
        <taxon>Aspergillaceae</taxon>
        <taxon>Penicillium</taxon>
    </lineage>
</organism>